<protein>
    <recommendedName>
        <fullName evidence="6">Glycosyltransferase RgtA/B/C/D-like domain-containing protein</fullName>
    </recommendedName>
</protein>
<reference evidence="4" key="1">
    <citation type="submission" date="2019-12" db="EMBL/GenBank/DDBJ databases">
        <title>Novel species isolated from a subtropical stream in China.</title>
        <authorList>
            <person name="Lu H."/>
        </authorList>
    </citation>
    <scope>NUCLEOTIDE SEQUENCE [LARGE SCALE GENOMIC DNA]</scope>
    <source>
        <strain evidence="4">FT81W</strain>
    </source>
</reference>
<dbReference type="InterPro" id="IPR038731">
    <property type="entry name" value="RgtA/B/C-like"/>
</dbReference>
<gene>
    <name evidence="4" type="ORF">GTP90_34115</name>
</gene>
<keyword evidence="1" id="KW-0472">Membrane</keyword>
<accession>A0A845GZW1</accession>
<evidence type="ECO:0000259" key="3">
    <source>
        <dbReference type="Pfam" id="PF22895"/>
    </source>
</evidence>
<dbReference type="Pfam" id="PF22895">
    <property type="entry name" value="DUF7024"/>
    <property type="match status" value="1"/>
</dbReference>
<feature type="transmembrane region" description="Helical" evidence="1">
    <location>
        <begin position="112"/>
        <end position="132"/>
    </location>
</feature>
<dbReference type="Pfam" id="PF13231">
    <property type="entry name" value="PMT_2"/>
    <property type="match status" value="1"/>
</dbReference>
<feature type="transmembrane region" description="Helical" evidence="1">
    <location>
        <begin position="272"/>
        <end position="292"/>
    </location>
</feature>
<feature type="transmembrane region" description="Helical" evidence="1">
    <location>
        <begin position="206"/>
        <end position="228"/>
    </location>
</feature>
<feature type="transmembrane region" description="Helical" evidence="1">
    <location>
        <begin position="408"/>
        <end position="428"/>
    </location>
</feature>
<evidence type="ECO:0000313" key="4">
    <source>
        <dbReference type="EMBL" id="MYM98890.1"/>
    </source>
</evidence>
<feature type="transmembrane region" description="Helical" evidence="1">
    <location>
        <begin position="304"/>
        <end position="327"/>
    </location>
</feature>
<sequence length="695" mass="75939">MRPLHRLAARIPRLSDPVLFSLALLAIFLYLVFRNIGLYPTVFGDEWSYSSFTRLTPFKDTPVPSYLYYTVYRLTSFCGDGFLECARLINAVFYVGSTPFLYLIARQYMPRRLAAVIALLAVLAPTNSYTAYFMPEAMYFFGFWLFSWTVLRGLGRVDVRAVMLSSAILGLMAMVKVHALFLIPAYVVYLAYAAFAQRKAGDGWRWLRQALLLVAVALATAAAVRWSVGYLYAGRNGLYLLGTFYSNQAHSRPGVGVLIQLALASLQGHLMGLVLMCGMPLAAAALLCASRVQRNGAARGSNTLLAYAALMIPSLVAVTALFTALVAGGGGESGVRLHMRYYDFALPLMLMLAGTQLAAPRPGVGWRGRLLAALPLLLATWAACRYLVPAYTPNYIDSPTLYGITRDHGSMLGLTAFGVAALLLWIVQPRQAARWFVYIVTPLVVVVSGVKLNQYTRMAQHADAFVKAGQFAHHYLAPEELKHLTIIGDDAGNLLKSRFFVDSVEASVLQVPPGQPIPAETLAQPHAWLLVVGDYPLPAGAVRHSGMRGFTLARLVPPEEARQHRFAEAEDNTLRSTGLSGMEHWGRWSDGELVTLRFAQPLPKQLLLRLDVAAYGPNAGLDFQVTAGGQTVPLRADGTHGMKELRFSTDGTARVITIKVPKPTSPQELGNGSDQRKLGIGLYSLETVDAAAPRP</sequence>
<feature type="transmembrane region" description="Helical" evidence="1">
    <location>
        <begin position="88"/>
        <end position="105"/>
    </location>
</feature>
<evidence type="ECO:0000313" key="5">
    <source>
        <dbReference type="Proteomes" id="UP000447355"/>
    </source>
</evidence>
<feature type="transmembrane region" description="Helical" evidence="1">
    <location>
        <begin position="435"/>
        <end position="452"/>
    </location>
</feature>
<dbReference type="Proteomes" id="UP000447355">
    <property type="component" value="Unassembled WGS sequence"/>
</dbReference>
<organism evidence="4 5">
    <name type="scientific">Duganella vulcania</name>
    <dbReference type="NCBI Taxonomy" id="2692166"/>
    <lineage>
        <taxon>Bacteria</taxon>
        <taxon>Pseudomonadati</taxon>
        <taxon>Pseudomonadota</taxon>
        <taxon>Betaproteobacteria</taxon>
        <taxon>Burkholderiales</taxon>
        <taxon>Oxalobacteraceae</taxon>
        <taxon>Telluria group</taxon>
        <taxon>Duganella</taxon>
    </lineage>
</organism>
<name>A0A845GZW1_9BURK</name>
<evidence type="ECO:0000256" key="1">
    <source>
        <dbReference type="SAM" id="Phobius"/>
    </source>
</evidence>
<keyword evidence="1" id="KW-0812">Transmembrane</keyword>
<feature type="transmembrane region" description="Helical" evidence="1">
    <location>
        <begin position="339"/>
        <end position="358"/>
    </location>
</feature>
<feature type="domain" description="Glycosyltransferase RgtA/B/C/D-like" evidence="2">
    <location>
        <begin position="61"/>
        <end position="217"/>
    </location>
</feature>
<feature type="domain" description="DUF7024" evidence="3">
    <location>
        <begin position="567"/>
        <end position="687"/>
    </location>
</feature>
<dbReference type="InterPro" id="IPR054288">
    <property type="entry name" value="DUF7024"/>
</dbReference>
<keyword evidence="1" id="KW-1133">Transmembrane helix</keyword>
<feature type="transmembrane region" description="Helical" evidence="1">
    <location>
        <begin position="167"/>
        <end position="194"/>
    </location>
</feature>
<dbReference type="RefSeq" id="WP_161087672.1">
    <property type="nucleotide sequence ID" value="NZ_WWCX01000162.1"/>
</dbReference>
<dbReference type="AlphaFoldDB" id="A0A845GZW1"/>
<evidence type="ECO:0008006" key="6">
    <source>
        <dbReference type="Google" id="ProtNLM"/>
    </source>
</evidence>
<proteinExistence type="predicted"/>
<evidence type="ECO:0000259" key="2">
    <source>
        <dbReference type="Pfam" id="PF13231"/>
    </source>
</evidence>
<feature type="transmembrane region" description="Helical" evidence="1">
    <location>
        <begin position="370"/>
        <end position="388"/>
    </location>
</feature>
<dbReference type="EMBL" id="WWCX01000162">
    <property type="protein sequence ID" value="MYM98890.1"/>
    <property type="molecule type" value="Genomic_DNA"/>
</dbReference>
<comment type="caution">
    <text evidence="4">The sequence shown here is derived from an EMBL/GenBank/DDBJ whole genome shotgun (WGS) entry which is preliminary data.</text>
</comment>